<keyword evidence="3" id="KW-1185">Reference proteome</keyword>
<dbReference type="InterPro" id="IPR049082">
    <property type="entry name" value="T7SS_signal"/>
</dbReference>
<proteinExistence type="predicted"/>
<dbReference type="Pfam" id="PF21725">
    <property type="entry name" value="T7SS_signal"/>
    <property type="match status" value="1"/>
</dbReference>
<protein>
    <submittedName>
        <fullName evidence="2">T7SS-secreted protein</fullName>
    </submittedName>
</protein>
<feature type="domain" description="Putative T7SS secretion signal" evidence="1">
    <location>
        <begin position="5"/>
        <end position="181"/>
    </location>
</feature>
<organism evidence="2 3">
    <name type="scientific">Georgenia faecalis</name>
    <dbReference type="NCBI Taxonomy" id="2483799"/>
    <lineage>
        <taxon>Bacteria</taxon>
        <taxon>Bacillati</taxon>
        <taxon>Actinomycetota</taxon>
        <taxon>Actinomycetes</taxon>
        <taxon>Micrococcales</taxon>
        <taxon>Bogoriellaceae</taxon>
        <taxon>Georgenia</taxon>
    </lineage>
</organism>
<evidence type="ECO:0000313" key="2">
    <source>
        <dbReference type="EMBL" id="MFC4555651.1"/>
    </source>
</evidence>
<evidence type="ECO:0000313" key="3">
    <source>
        <dbReference type="Proteomes" id="UP001595955"/>
    </source>
</evidence>
<evidence type="ECO:0000259" key="1">
    <source>
        <dbReference type="Pfam" id="PF21725"/>
    </source>
</evidence>
<dbReference type="Proteomes" id="UP001595955">
    <property type="component" value="Unassembled WGS sequence"/>
</dbReference>
<name>A0ABV9DBA9_9MICO</name>
<reference evidence="3" key="1">
    <citation type="journal article" date="2019" name="Int. J. Syst. Evol. Microbiol.">
        <title>The Global Catalogue of Microorganisms (GCM) 10K type strain sequencing project: providing services to taxonomists for standard genome sequencing and annotation.</title>
        <authorList>
            <consortium name="The Broad Institute Genomics Platform"/>
            <consortium name="The Broad Institute Genome Sequencing Center for Infectious Disease"/>
            <person name="Wu L."/>
            <person name="Ma J."/>
        </authorList>
    </citation>
    <scope>NUCLEOTIDE SEQUENCE [LARGE SCALE GENOMIC DNA]</scope>
    <source>
        <strain evidence="3">JCM 3369</strain>
    </source>
</reference>
<gene>
    <name evidence="2" type="ORF">ACFO3F_10375</name>
</gene>
<dbReference type="RefSeq" id="WP_122823495.1">
    <property type="nucleotide sequence ID" value="NZ_CP033325.1"/>
</dbReference>
<accession>A0ABV9DBA9</accession>
<dbReference type="EMBL" id="JBHSGF010000006">
    <property type="protein sequence ID" value="MFC4555651.1"/>
    <property type="molecule type" value="Genomic_DNA"/>
</dbReference>
<sequence length="587" mass="62395">MSAFVIDGDPGAVRARAAVMAEKGTGFQAVADSLETVTTGGWTGRASDRFRDRFDAEPHRWREAGDGWVRAARALETYADALARAQERAAWCASEHDRGEEVTSEARSAYDNDVTQARREVAAARASGELVNLTILPFSDPGQAVRSGARAEFAAAKADLKAAAGVCAHEVRRGCDAAPPERNWFESGLRFVGGVLAGAGEALWELGEMVVNLSLRPVFDLVDLATGNLTPEELAARNRMSIEQATAMLGALRDDPLAFGTEVGKAMLDWDTWADDPARALGRLIPDLVATVASGGAGASVRAVRGLDALHDLSLLDRPLHGLRTLSPDGVDLQTLTGLDRLDDGALLRHVNGLSPDDQARLLRRGADWDSQSMADVFGPHRFDTDYTRPDVAGSWLTGPRVDADTIPVDRPLANLHNSDAAGSGSYWTDLPEMLRMRSEDNALDRLALRDEWYMTGPESGYTYAARDEITVRAFHGGEDMRMQVGALGPQRADAPAWDGAGHDLPLPTHRPDGTPIPVERPGGAQQYVAGLDRPAYDTPVESWTGPAPWAQVVPDGVWGGFGAGALLGGGGSLAAGAAADTTAGGR</sequence>
<comment type="caution">
    <text evidence="2">The sequence shown here is derived from an EMBL/GenBank/DDBJ whole genome shotgun (WGS) entry which is preliminary data.</text>
</comment>